<dbReference type="AlphaFoldDB" id="Q6TMR4"/>
<evidence type="ECO:0000313" key="2">
    <source>
        <dbReference type="EMBL" id="AAQ93559.1"/>
    </source>
</evidence>
<organism evidence="2">
    <name type="scientific">Streptomyces clavuligerus</name>
    <dbReference type="NCBI Taxonomy" id="1901"/>
    <lineage>
        <taxon>Bacteria</taxon>
        <taxon>Bacillati</taxon>
        <taxon>Actinomycetota</taxon>
        <taxon>Actinomycetes</taxon>
        <taxon>Kitasatosporales</taxon>
        <taxon>Streptomycetaceae</taxon>
        <taxon>Streptomyces</taxon>
    </lineage>
</organism>
<accession>Q6TMR4</accession>
<proteinExistence type="predicted"/>
<name>Q6TMR4_STRCL</name>
<gene>
    <name evidence="2" type="ORF">pSCL2.6.A8.5</name>
</gene>
<feature type="region of interest" description="Disordered" evidence="1">
    <location>
        <begin position="1"/>
        <end position="41"/>
    </location>
</feature>
<sequence>MSGSMSTRFRGNPPASWTAQTVTEPSFSRGTTTVVRRDGREPLGLGAAIGMMMTERGLAAPSTGGEAVAGVRGARERVGKWLRPGFRVRGSRSPWWWCTESRGQ</sequence>
<protein>
    <submittedName>
        <fullName evidence="2">Putative Tra3-like protein</fullName>
    </submittedName>
</protein>
<accession>B5GQY1</accession>
<geneLocation type="plasmid" evidence="2">
    <name>pSCL2</name>
</geneLocation>
<feature type="compositionally biased region" description="Polar residues" evidence="1">
    <location>
        <begin position="1"/>
        <end position="28"/>
    </location>
</feature>
<evidence type="ECO:0000256" key="1">
    <source>
        <dbReference type="SAM" id="MobiDB-lite"/>
    </source>
</evidence>
<keyword evidence="2" id="KW-0614">Plasmid</keyword>
<dbReference type="EMBL" id="AY392416">
    <property type="protein sequence ID" value="AAQ93559.1"/>
    <property type="molecule type" value="Genomic_DNA"/>
</dbReference>
<reference evidence="2" key="1">
    <citation type="submission" date="2003-09" db="EMBL/GenBank/DDBJ databases">
        <title>Characterization of pSCL2, a giant linear plasmid in Streptomyces clavuligerus.</title>
        <authorList>
            <person name="Wu W."/>
            <person name="Roy K.L."/>
        </authorList>
    </citation>
    <scope>NUCLEOTIDE SEQUENCE</scope>
    <source>
        <plasmid evidence="2">pSCL2</plasmid>
    </source>
</reference>